<organism evidence="7 8">
    <name type="scientific">Thalassotalea algicola</name>
    <dbReference type="NCBI Taxonomy" id="2716224"/>
    <lineage>
        <taxon>Bacteria</taxon>
        <taxon>Pseudomonadati</taxon>
        <taxon>Pseudomonadota</taxon>
        <taxon>Gammaproteobacteria</taxon>
        <taxon>Alteromonadales</taxon>
        <taxon>Colwelliaceae</taxon>
        <taxon>Thalassotalea</taxon>
    </lineage>
</organism>
<dbReference type="InterPro" id="IPR010583">
    <property type="entry name" value="MipA"/>
</dbReference>
<keyword evidence="4" id="KW-0472">Membrane</keyword>
<name>A0A7Y0Q4S4_9GAMM</name>
<dbReference type="SUPFAM" id="SSF56935">
    <property type="entry name" value="Porins"/>
    <property type="match status" value="1"/>
</dbReference>
<dbReference type="GO" id="GO:0009279">
    <property type="term" value="C:cell outer membrane"/>
    <property type="evidence" value="ECO:0007669"/>
    <property type="project" value="UniProtKB-SubCell"/>
</dbReference>
<comment type="similarity">
    <text evidence="2">Belongs to the MipA/OmpV family.</text>
</comment>
<evidence type="ECO:0000256" key="2">
    <source>
        <dbReference type="ARBA" id="ARBA00005722"/>
    </source>
</evidence>
<evidence type="ECO:0000256" key="4">
    <source>
        <dbReference type="ARBA" id="ARBA00023136"/>
    </source>
</evidence>
<accession>A0A7Y0Q4S4</accession>
<evidence type="ECO:0000256" key="1">
    <source>
        <dbReference type="ARBA" id="ARBA00004442"/>
    </source>
</evidence>
<evidence type="ECO:0000313" key="7">
    <source>
        <dbReference type="EMBL" id="NMP30289.1"/>
    </source>
</evidence>
<comment type="caution">
    <text evidence="7">The sequence shown here is derived from an EMBL/GenBank/DDBJ whole genome shotgun (WGS) entry which is preliminary data.</text>
</comment>
<comment type="subcellular location">
    <subcellularLocation>
        <location evidence="1">Cell outer membrane</location>
    </subcellularLocation>
</comment>
<evidence type="ECO:0000313" key="8">
    <source>
        <dbReference type="Proteomes" id="UP000568664"/>
    </source>
</evidence>
<reference evidence="7 8" key="1">
    <citation type="submission" date="2020-04" db="EMBL/GenBank/DDBJ databases">
        <title>Thalassotalea sp. M1531, isolated from the surface of marine red alga.</title>
        <authorList>
            <person name="Pang L."/>
            <person name="Lu D.-C."/>
        </authorList>
    </citation>
    <scope>NUCLEOTIDE SEQUENCE [LARGE SCALE GENOMIC DNA]</scope>
    <source>
        <strain evidence="7 8">M1531</strain>
    </source>
</reference>
<evidence type="ECO:0000256" key="6">
    <source>
        <dbReference type="SAM" id="SignalP"/>
    </source>
</evidence>
<dbReference type="Proteomes" id="UP000568664">
    <property type="component" value="Unassembled WGS sequence"/>
</dbReference>
<dbReference type="EMBL" id="JABBXH010000001">
    <property type="protein sequence ID" value="NMP30289.1"/>
    <property type="molecule type" value="Genomic_DNA"/>
</dbReference>
<feature type="signal peptide" evidence="6">
    <location>
        <begin position="1"/>
        <end position="18"/>
    </location>
</feature>
<keyword evidence="5" id="KW-0998">Cell outer membrane</keyword>
<feature type="chain" id="PRO_5030776457" evidence="6">
    <location>
        <begin position="19"/>
        <end position="250"/>
    </location>
</feature>
<protein>
    <submittedName>
        <fullName evidence="7">MipA/OmpV family protein</fullName>
    </submittedName>
</protein>
<evidence type="ECO:0000256" key="3">
    <source>
        <dbReference type="ARBA" id="ARBA00022729"/>
    </source>
</evidence>
<dbReference type="Pfam" id="PF06629">
    <property type="entry name" value="MipA"/>
    <property type="match status" value="1"/>
</dbReference>
<dbReference type="PANTHER" id="PTHR38776">
    <property type="entry name" value="MLTA-INTERACTING PROTEIN-RELATED"/>
    <property type="match status" value="1"/>
</dbReference>
<proteinExistence type="inferred from homology"/>
<dbReference type="RefSeq" id="WP_169073613.1">
    <property type="nucleotide sequence ID" value="NZ_JABBXH010000001.1"/>
</dbReference>
<keyword evidence="3 6" id="KW-0732">Signal</keyword>
<dbReference type="AlphaFoldDB" id="A0A7Y0Q4S4"/>
<evidence type="ECO:0000256" key="5">
    <source>
        <dbReference type="ARBA" id="ARBA00023237"/>
    </source>
</evidence>
<sequence>MIKYITLALGLASASAFAASTVGEMSEIPSTAAESKKGFHGQIGLGVANLPEYVGGDETESIALPLINVSYNDRFYFKFNKLGGWFYKSDKGFRVGGLITTHRGYDAKDIPDTYNWVGDRDDSIMAGVNVVYRRGKFASEVGYLSDVSDESDGAKFYVQASYTFLANRTYTLTAMGKIESQDEDLVGYYYGNNESATNATIGLIGTYKLSDRWSLLGAVTATSLGDEIADSPIVEDDSYNMALVGATYSF</sequence>
<dbReference type="PANTHER" id="PTHR38776:SF1">
    <property type="entry name" value="MLTA-INTERACTING PROTEIN-RELATED"/>
    <property type="match status" value="1"/>
</dbReference>
<gene>
    <name evidence="7" type="ORF">HII17_01840</name>
</gene>
<keyword evidence="8" id="KW-1185">Reference proteome</keyword>